<dbReference type="EMBL" id="JBFXLS010000016">
    <property type="protein sequence ID" value="KAL2829535.1"/>
    <property type="molecule type" value="Genomic_DNA"/>
</dbReference>
<keyword evidence="2" id="KW-0378">Hydrolase</keyword>
<evidence type="ECO:0000256" key="2">
    <source>
        <dbReference type="ARBA" id="ARBA00022801"/>
    </source>
</evidence>
<dbReference type="InterPro" id="IPR016191">
    <property type="entry name" value="Ribonuclease/ribotoxin"/>
</dbReference>
<dbReference type="InterPro" id="IPR000026">
    <property type="entry name" value="N1-like"/>
</dbReference>
<dbReference type="Gene3D" id="3.10.450.30">
    <property type="entry name" value="Microbial ribonucleases"/>
    <property type="match status" value="1"/>
</dbReference>
<name>A0ABR4IP61_9EURO</name>
<sequence length="176" mass="18502">MSIISVAVAAFLSTSHVLPSCYSGLQPSWVVLRPVLVLYPFMTHLSISPGAIFKRQTAYPGSSAQARVFQTAQPFDLTGTDIMGSNGSPYTHEFGNRKGLNLPDCPGVPAPFQEFPILANGGTFGGDGSTPPGTDRIVYKITGTDPATGLPDSFAFCGVMTHLGTPGNNFVDCDDA</sequence>
<dbReference type="SUPFAM" id="SSF53933">
    <property type="entry name" value="Microbial ribonucleases"/>
    <property type="match status" value="1"/>
</dbReference>
<proteinExistence type="predicted"/>
<comment type="caution">
    <text evidence="3">The sequence shown here is derived from an EMBL/GenBank/DDBJ whole genome shotgun (WGS) entry which is preliminary data.</text>
</comment>
<evidence type="ECO:0000256" key="1">
    <source>
        <dbReference type="ARBA" id="ARBA00022722"/>
    </source>
</evidence>
<accession>A0ABR4IP61</accession>
<reference evidence="3 4" key="1">
    <citation type="submission" date="2024-07" db="EMBL/GenBank/DDBJ databases">
        <title>Section-level genome sequencing and comparative genomics of Aspergillus sections Usti and Cavernicolus.</title>
        <authorList>
            <consortium name="Lawrence Berkeley National Laboratory"/>
            <person name="Nybo J.L."/>
            <person name="Vesth T.C."/>
            <person name="Theobald S."/>
            <person name="Frisvad J.C."/>
            <person name="Larsen T.O."/>
            <person name="Kjaerboelling I."/>
            <person name="Rothschild-Mancinelli K."/>
            <person name="Lyhne E.K."/>
            <person name="Kogle M.E."/>
            <person name="Barry K."/>
            <person name="Clum A."/>
            <person name="Na H."/>
            <person name="Ledsgaard L."/>
            <person name="Lin J."/>
            <person name="Lipzen A."/>
            <person name="Kuo A."/>
            <person name="Riley R."/>
            <person name="Mondo S."/>
            <person name="LaButti K."/>
            <person name="Haridas S."/>
            <person name="Pangalinan J."/>
            <person name="Salamov A.A."/>
            <person name="Simmons B.A."/>
            <person name="Magnuson J.K."/>
            <person name="Chen J."/>
            <person name="Drula E."/>
            <person name="Henrissat B."/>
            <person name="Wiebenga A."/>
            <person name="Lubbers R.J."/>
            <person name="Gomes A.C."/>
            <person name="Makela M.R."/>
            <person name="Stajich J."/>
            <person name="Grigoriev I.V."/>
            <person name="Mortensen U.H."/>
            <person name="De vries R.P."/>
            <person name="Baker S.E."/>
            <person name="Andersen M.R."/>
        </authorList>
    </citation>
    <scope>NUCLEOTIDE SEQUENCE [LARGE SCALE GENOMIC DNA]</scope>
    <source>
        <strain evidence="3 4">CBS 600.67</strain>
    </source>
</reference>
<dbReference type="Proteomes" id="UP001610335">
    <property type="component" value="Unassembled WGS sequence"/>
</dbReference>
<evidence type="ECO:0000313" key="4">
    <source>
        <dbReference type="Proteomes" id="UP001610335"/>
    </source>
</evidence>
<keyword evidence="1" id="KW-0540">Nuclease</keyword>
<keyword evidence="4" id="KW-1185">Reference proteome</keyword>
<gene>
    <name evidence="3" type="ORF">BDW59DRAFT_159124</name>
</gene>
<protein>
    <submittedName>
        <fullName evidence="3">Uncharacterized protein</fullName>
    </submittedName>
</protein>
<organism evidence="3 4">
    <name type="scientific">Aspergillus cavernicola</name>
    <dbReference type="NCBI Taxonomy" id="176166"/>
    <lineage>
        <taxon>Eukaryota</taxon>
        <taxon>Fungi</taxon>
        <taxon>Dikarya</taxon>
        <taxon>Ascomycota</taxon>
        <taxon>Pezizomycotina</taxon>
        <taxon>Eurotiomycetes</taxon>
        <taxon>Eurotiomycetidae</taxon>
        <taxon>Eurotiales</taxon>
        <taxon>Aspergillaceae</taxon>
        <taxon>Aspergillus</taxon>
        <taxon>Aspergillus subgen. Nidulantes</taxon>
    </lineage>
</organism>
<dbReference type="Pfam" id="PF00545">
    <property type="entry name" value="Ribonuclease"/>
    <property type="match status" value="1"/>
</dbReference>
<evidence type="ECO:0000313" key="3">
    <source>
        <dbReference type="EMBL" id="KAL2829535.1"/>
    </source>
</evidence>